<feature type="transmembrane region" description="Helical" evidence="7">
    <location>
        <begin position="152"/>
        <end position="174"/>
    </location>
</feature>
<accession>A0A3N2CYV4</accession>
<dbReference type="GO" id="GO:0005886">
    <property type="term" value="C:plasma membrane"/>
    <property type="evidence" value="ECO:0007669"/>
    <property type="project" value="UniProtKB-SubCell"/>
</dbReference>
<evidence type="ECO:0000259" key="8">
    <source>
        <dbReference type="Pfam" id="PF19053"/>
    </source>
</evidence>
<dbReference type="Proteomes" id="UP000281738">
    <property type="component" value="Unassembled WGS sequence"/>
</dbReference>
<feature type="transmembrane region" description="Helical" evidence="7">
    <location>
        <begin position="397"/>
        <end position="418"/>
    </location>
</feature>
<feature type="transmembrane region" description="Helical" evidence="7">
    <location>
        <begin position="371"/>
        <end position="391"/>
    </location>
</feature>
<sequence>MTQVAVPEGGVAGGGLLRLTVVVGERRHDLALPGQLPVAELVPELARTLNLLDAETVYAGYDLVAADGRRLDGDLGLFAQGVDPGSVLTLTAGVDQPAPRVYDDVVEAMADAVEADMRPWDPATGRRTALGAAALVLGLGALALGLQRPDVVAGAAAGVSGLVLVVAAVVLARVRAEHETAVMLAWAGVVFAAVGGVTAAPAGPVLGLPAAVGAGAALAVSLVAVFGLTERRAALVPAAAVSAGLGVANGIVAATTLDAQAVHTVLLVVVVLAGSAVPWVALSSTSTRVPQAQDHAQLTAEAFPVDAGAVRRDARIGHEVLLAVTATVGLLLVLTAPMAVSLGVTGTFVAVCACVVLLLRTRQYRVGPEVVTGLGCAVAGFASLCVGIVLFQRSWLPVLAVVLAVTAVVLLVTTLVPRPPSVRWGRLGDVAELTALVAMIPLVVIAVGVVAAVTS</sequence>
<dbReference type="InterPro" id="IPR024962">
    <property type="entry name" value="YukD-like"/>
</dbReference>
<dbReference type="Pfam" id="PF19053">
    <property type="entry name" value="EccD"/>
    <property type="match status" value="1"/>
</dbReference>
<feature type="transmembrane region" description="Helical" evidence="7">
    <location>
        <begin position="342"/>
        <end position="359"/>
    </location>
</feature>
<dbReference type="OrthoDB" id="4824971at2"/>
<organism evidence="9 10">
    <name type="scientific">Nocardioides aurantiacus</name>
    <dbReference type="NCBI Taxonomy" id="86796"/>
    <lineage>
        <taxon>Bacteria</taxon>
        <taxon>Bacillati</taxon>
        <taxon>Actinomycetota</taxon>
        <taxon>Actinomycetes</taxon>
        <taxon>Propionibacteriales</taxon>
        <taxon>Nocardioidaceae</taxon>
        <taxon>Nocardioides</taxon>
    </lineage>
</organism>
<protein>
    <submittedName>
        <fullName evidence="9">Type VII secretion integral membrane protein EccD</fullName>
    </submittedName>
</protein>
<evidence type="ECO:0000256" key="3">
    <source>
        <dbReference type="ARBA" id="ARBA00022475"/>
    </source>
</evidence>
<comment type="caution">
    <text evidence="9">The sequence shown here is derived from an EMBL/GenBank/DDBJ whole genome shotgun (WGS) entry which is preliminary data.</text>
</comment>
<dbReference type="AlphaFoldDB" id="A0A3N2CYV4"/>
<dbReference type="InterPro" id="IPR006707">
    <property type="entry name" value="T7SS_EccD"/>
</dbReference>
<dbReference type="RefSeq" id="WP_123392304.1">
    <property type="nucleotide sequence ID" value="NZ_RKHO01000001.1"/>
</dbReference>
<evidence type="ECO:0000256" key="7">
    <source>
        <dbReference type="SAM" id="Phobius"/>
    </source>
</evidence>
<comment type="similarity">
    <text evidence="2">Belongs to the EccD/Snm4 family.</text>
</comment>
<proteinExistence type="inferred from homology"/>
<dbReference type="NCBIfam" id="TIGR03920">
    <property type="entry name" value="T7SS_EccD"/>
    <property type="match status" value="1"/>
</dbReference>
<keyword evidence="4 7" id="KW-0812">Transmembrane</keyword>
<gene>
    <name evidence="9" type="ORF">EDD33_3540</name>
</gene>
<feature type="domain" description="EccD-like transmembrane" evidence="8">
    <location>
        <begin position="126"/>
        <end position="453"/>
    </location>
</feature>
<evidence type="ECO:0000256" key="5">
    <source>
        <dbReference type="ARBA" id="ARBA00022989"/>
    </source>
</evidence>
<dbReference type="Pfam" id="PF08817">
    <property type="entry name" value="YukD"/>
    <property type="match status" value="1"/>
</dbReference>
<keyword evidence="10" id="KW-1185">Reference proteome</keyword>
<evidence type="ECO:0000313" key="10">
    <source>
        <dbReference type="Proteomes" id="UP000281738"/>
    </source>
</evidence>
<keyword evidence="6 7" id="KW-0472">Membrane</keyword>
<comment type="subcellular location">
    <subcellularLocation>
        <location evidence="1">Cell membrane</location>
        <topology evidence="1">Multi-pass membrane protein</topology>
    </subcellularLocation>
</comment>
<dbReference type="InterPro" id="IPR044049">
    <property type="entry name" value="EccD_transm"/>
</dbReference>
<reference evidence="9 10" key="1">
    <citation type="submission" date="2018-11" db="EMBL/GenBank/DDBJ databases">
        <title>Sequencing the genomes of 1000 actinobacteria strains.</title>
        <authorList>
            <person name="Klenk H.-P."/>
        </authorList>
    </citation>
    <scope>NUCLEOTIDE SEQUENCE [LARGE SCALE GENOMIC DNA]</scope>
    <source>
        <strain evidence="9 10">DSM 12652</strain>
    </source>
</reference>
<feature type="transmembrane region" description="Helical" evidence="7">
    <location>
        <begin position="430"/>
        <end position="453"/>
    </location>
</feature>
<evidence type="ECO:0000256" key="4">
    <source>
        <dbReference type="ARBA" id="ARBA00022692"/>
    </source>
</evidence>
<feature type="transmembrane region" description="Helical" evidence="7">
    <location>
        <begin position="206"/>
        <end position="228"/>
    </location>
</feature>
<name>A0A3N2CYV4_9ACTN</name>
<feature type="transmembrane region" description="Helical" evidence="7">
    <location>
        <begin position="235"/>
        <end position="255"/>
    </location>
</feature>
<feature type="transmembrane region" description="Helical" evidence="7">
    <location>
        <begin position="181"/>
        <end position="200"/>
    </location>
</feature>
<evidence type="ECO:0000313" key="9">
    <source>
        <dbReference type="EMBL" id="ROR92643.1"/>
    </source>
</evidence>
<feature type="transmembrane region" description="Helical" evidence="7">
    <location>
        <begin position="128"/>
        <end position="146"/>
    </location>
</feature>
<evidence type="ECO:0000256" key="2">
    <source>
        <dbReference type="ARBA" id="ARBA00006162"/>
    </source>
</evidence>
<keyword evidence="5 7" id="KW-1133">Transmembrane helix</keyword>
<feature type="transmembrane region" description="Helical" evidence="7">
    <location>
        <begin position="261"/>
        <end position="282"/>
    </location>
</feature>
<keyword evidence="3" id="KW-1003">Cell membrane</keyword>
<feature type="transmembrane region" description="Helical" evidence="7">
    <location>
        <begin position="320"/>
        <end position="336"/>
    </location>
</feature>
<dbReference type="Gene3D" id="3.10.20.90">
    <property type="entry name" value="Phosphatidylinositol 3-kinase Catalytic Subunit, Chain A, domain 1"/>
    <property type="match status" value="1"/>
</dbReference>
<dbReference type="EMBL" id="RKHO01000001">
    <property type="protein sequence ID" value="ROR92643.1"/>
    <property type="molecule type" value="Genomic_DNA"/>
</dbReference>
<evidence type="ECO:0000256" key="1">
    <source>
        <dbReference type="ARBA" id="ARBA00004651"/>
    </source>
</evidence>
<evidence type="ECO:0000256" key="6">
    <source>
        <dbReference type="ARBA" id="ARBA00023136"/>
    </source>
</evidence>